<dbReference type="SUPFAM" id="SSF50814">
    <property type="entry name" value="Lipocalins"/>
    <property type="match status" value="1"/>
</dbReference>
<dbReference type="InterPro" id="IPR012674">
    <property type="entry name" value="Calycin"/>
</dbReference>
<gene>
    <name evidence="4" type="ORF">J3A84_10645</name>
</gene>
<proteinExistence type="inferred from homology"/>
<feature type="domain" description="Lipocalin/cytosolic fatty-acid binding" evidence="3">
    <location>
        <begin position="17"/>
        <end position="155"/>
    </location>
</feature>
<dbReference type="GO" id="GO:0006950">
    <property type="term" value="P:response to stress"/>
    <property type="evidence" value="ECO:0007669"/>
    <property type="project" value="UniProtKB-ARBA"/>
</dbReference>
<organism evidence="4 5">
    <name type="scientific">Proteiniclasticum aestuarii</name>
    <dbReference type="NCBI Taxonomy" id="2817862"/>
    <lineage>
        <taxon>Bacteria</taxon>
        <taxon>Bacillati</taxon>
        <taxon>Bacillota</taxon>
        <taxon>Clostridia</taxon>
        <taxon>Eubacteriales</taxon>
        <taxon>Clostridiaceae</taxon>
        <taxon>Proteiniclasticum</taxon>
    </lineage>
</organism>
<dbReference type="PANTHER" id="PTHR10612">
    <property type="entry name" value="APOLIPOPROTEIN D"/>
    <property type="match status" value="1"/>
</dbReference>
<dbReference type="PANTHER" id="PTHR10612:SF34">
    <property type="entry name" value="APOLIPOPROTEIN D"/>
    <property type="match status" value="1"/>
</dbReference>
<dbReference type="InterPro" id="IPR000566">
    <property type="entry name" value="Lipocln_cytosolic_FA-bd_dom"/>
</dbReference>
<dbReference type="AlphaFoldDB" id="A0A939HDD2"/>
<evidence type="ECO:0000259" key="3">
    <source>
        <dbReference type="Pfam" id="PF08212"/>
    </source>
</evidence>
<dbReference type="PIRSF" id="PIRSF036893">
    <property type="entry name" value="Lipocalin_ApoD"/>
    <property type="match status" value="1"/>
</dbReference>
<dbReference type="InterPro" id="IPR022271">
    <property type="entry name" value="Lipocalin_ApoD"/>
</dbReference>
<dbReference type="RefSeq" id="WP_207600018.1">
    <property type="nucleotide sequence ID" value="NZ_JAFNJU010000008.1"/>
</dbReference>
<reference evidence="4" key="1">
    <citation type="submission" date="2021-03" db="EMBL/GenBank/DDBJ databases">
        <title>Proteiniclasticum marinus sp. nov., isolated from tidal flat sediment.</title>
        <authorList>
            <person name="Namirimu T."/>
            <person name="Yang J.-A."/>
            <person name="Yang S.-H."/>
            <person name="Kim Y.-J."/>
            <person name="Kwon K.K."/>
        </authorList>
    </citation>
    <scope>NUCLEOTIDE SEQUENCE</scope>
    <source>
        <strain evidence="4">SCR006</strain>
    </source>
</reference>
<evidence type="ECO:0000313" key="4">
    <source>
        <dbReference type="EMBL" id="MBO1265490.1"/>
    </source>
</evidence>
<comment type="caution">
    <text evidence="4">The sequence shown here is derived from an EMBL/GenBank/DDBJ whole genome shotgun (WGS) entry which is preliminary data.</text>
</comment>
<dbReference type="CDD" id="cd19438">
    <property type="entry name" value="lipocalin_Blc-like"/>
    <property type="match status" value="1"/>
</dbReference>
<dbReference type="PRINTS" id="PR01171">
    <property type="entry name" value="BCTLIPOCALIN"/>
</dbReference>
<dbReference type="EMBL" id="JAFNJU010000008">
    <property type="protein sequence ID" value="MBO1265490.1"/>
    <property type="molecule type" value="Genomic_DNA"/>
</dbReference>
<dbReference type="Pfam" id="PF08212">
    <property type="entry name" value="Lipocalin_2"/>
    <property type="match status" value="1"/>
</dbReference>
<dbReference type="Proteomes" id="UP000664218">
    <property type="component" value="Unassembled WGS sequence"/>
</dbReference>
<sequence>MKRKIQNLNTIPLLCSLDLQKYQGLWYEIGKLPARGQTGLTHVTATYRPGKGGKILVENKGYKNGKKRGIRGKAWPRDKTCTGGLFVQFFWPFKGDYNVIKLASDYRYAVVMGEKKSSLWILSRTPQMRKEDLLDILRFLKRHGFAVENIRKTNQEGQGAS</sequence>
<dbReference type="PROSITE" id="PS00213">
    <property type="entry name" value="LIPOCALIN"/>
    <property type="match status" value="1"/>
</dbReference>
<evidence type="ECO:0000313" key="5">
    <source>
        <dbReference type="Proteomes" id="UP000664218"/>
    </source>
</evidence>
<name>A0A939HDD2_9CLOT</name>
<comment type="similarity">
    <text evidence="1 2">Belongs to the calycin superfamily. Lipocalin family.</text>
</comment>
<evidence type="ECO:0000256" key="1">
    <source>
        <dbReference type="ARBA" id="ARBA00006889"/>
    </source>
</evidence>
<dbReference type="Gene3D" id="2.40.128.20">
    <property type="match status" value="1"/>
</dbReference>
<dbReference type="InterPro" id="IPR022272">
    <property type="entry name" value="Lipocalin_CS"/>
</dbReference>
<accession>A0A939HDD2</accession>
<protein>
    <submittedName>
        <fullName evidence="4">Lipocalin family protein</fullName>
    </submittedName>
</protein>
<keyword evidence="5" id="KW-1185">Reference proteome</keyword>
<evidence type="ECO:0000256" key="2">
    <source>
        <dbReference type="PIRNR" id="PIRNR036893"/>
    </source>
</evidence>
<dbReference type="InterPro" id="IPR047202">
    <property type="entry name" value="Lipocalin_Blc-like_dom"/>
</dbReference>
<dbReference type="InterPro" id="IPR002446">
    <property type="entry name" value="Lipocalin_bac"/>
</dbReference>